<proteinExistence type="predicted"/>
<organism evidence="1 2">
    <name type="scientific">Acaryochloris marina (strain MBIC 11017)</name>
    <dbReference type="NCBI Taxonomy" id="329726"/>
    <lineage>
        <taxon>Bacteria</taxon>
        <taxon>Bacillati</taxon>
        <taxon>Cyanobacteriota</taxon>
        <taxon>Cyanophyceae</taxon>
        <taxon>Acaryochloridales</taxon>
        <taxon>Acaryochloridaceae</taxon>
        <taxon>Acaryochloris</taxon>
    </lineage>
</organism>
<name>B0C5A6_ACAM1</name>
<dbReference type="EMBL" id="CP000828">
    <property type="protein sequence ID" value="ABW26346.1"/>
    <property type="molecule type" value="Genomic_DNA"/>
</dbReference>
<dbReference type="AlphaFoldDB" id="B0C5A6"/>
<accession>B0C5A6</accession>
<evidence type="ECO:0000313" key="2">
    <source>
        <dbReference type="Proteomes" id="UP000000268"/>
    </source>
</evidence>
<dbReference type="Proteomes" id="UP000000268">
    <property type="component" value="Chromosome"/>
</dbReference>
<dbReference type="KEGG" id="amr:AM1_1312"/>
<evidence type="ECO:0000313" key="1">
    <source>
        <dbReference type="EMBL" id="ABW26346.1"/>
    </source>
</evidence>
<keyword evidence="2" id="KW-1185">Reference proteome</keyword>
<protein>
    <submittedName>
        <fullName evidence="1">Uncharacterized protein</fullName>
    </submittedName>
</protein>
<dbReference type="HOGENOM" id="CLU_3264052_0_0_3"/>
<gene>
    <name evidence="1" type="ordered locus">AM1_1312</name>
</gene>
<sequence>MGQKQKYISLKPILTKVYKVFAFLKDQKSAFETHAMKRIQP</sequence>
<reference evidence="1 2" key="1">
    <citation type="journal article" date="2008" name="Proc. Natl. Acad. Sci. U.S.A.">
        <title>Niche adaptation and genome expansion in the chlorophyll d-producing cyanobacterium Acaryochloris marina.</title>
        <authorList>
            <person name="Swingley W.D."/>
            <person name="Chen M."/>
            <person name="Cheung P.C."/>
            <person name="Conrad A.L."/>
            <person name="Dejesa L.C."/>
            <person name="Hao J."/>
            <person name="Honchak B.M."/>
            <person name="Karbach L.E."/>
            <person name="Kurdoglu A."/>
            <person name="Lahiri S."/>
            <person name="Mastrian S.D."/>
            <person name="Miyashita H."/>
            <person name="Page L."/>
            <person name="Ramakrishna P."/>
            <person name="Satoh S."/>
            <person name="Sattley W.M."/>
            <person name="Shimada Y."/>
            <person name="Taylor H.L."/>
            <person name="Tomo T."/>
            <person name="Tsuchiya T."/>
            <person name="Wang Z.T."/>
            <person name="Raymond J."/>
            <person name="Mimuro M."/>
            <person name="Blankenship R.E."/>
            <person name="Touchman J.W."/>
        </authorList>
    </citation>
    <scope>NUCLEOTIDE SEQUENCE [LARGE SCALE GENOMIC DNA]</scope>
    <source>
        <strain evidence="2">MBIC 11017</strain>
    </source>
</reference>